<accession>A0A8S1Q052</accession>
<comment type="caution">
    <text evidence="1">The sequence shown here is derived from an EMBL/GenBank/DDBJ whole genome shotgun (WGS) entry which is preliminary data.</text>
</comment>
<sequence>MKRNRRNGDIEREREVEIVDEELLEIGVLIRYSEFESNKVFDIYGICEISSRLNNCDIVILVCLYELNFL</sequence>
<keyword evidence="2" id="KW-1185">Reference proteome</keyword>
<dbReference type="EMBL" id="CAJJDN010000092">
    <property type="protein sequence ID" value="CAD8108890.1"/>
    <property type="molecule type" value="Genomic_DNA"/>
</dbReference>
<proteinExistence type="predicted"/>
<gene>
    <name evidence="1" type="ORF">PSON_ATCC_30995.1.T0920123</name>
</gene>
<protein>
    <submittedName>
        <fullName evidence="1">Uncharacterized protein</fullName>
    </submittedName>
</protein>
<evidence type="ECO:0000313" key="1">
    <source>
        <dbReference type="EMBL" id="CAD8108890.1"/>
    </source>
</evidence>
<organism evidence="1 2">
    <name type="scientific">Paramecium sonneborni</name>
    <dbReference type="NCBI Taxonomy" id="65129"/>
    <lineage>
        <taxon>Eukaryota</taxon>
        <taxon>Sar</taxon>
        <taxon>Alveolata</taxon>
        <taxon>Ciliophora</taxon>
        <taxon>Intramacronucleata</taxon>
        <taxon>Oligohymenophorea</taxon>
        <taxon>Peniculida</taxon>
        <taxon>Parameciidae</taxon>
        <taxon>Paramecium</taxon>
    </lineage>
</organism>
<reference evidence="1" key="1">
    <citation type="submission" date="2021-01" db="EMBL/GenBank/DDBJ databases">
        <authorList>
            <consortium name="Genoscope - CEA"/>
            <person name="William W."/>
        </authorList>
    </citation>
    <scope>NUCLEOTIDE SEQUENCE</scope>
</reference>
<dbReference type="AlphaFoldDB" id="A0A8S1Q052"/>
<evidence type="ECO:0000313" key="2">
    <source>
        <dbReference type="Proteomes" id="UP000692954"/>
    </source>
</evidence>
<name>A0A8S1Q052_9CILI</name>
<dbReference type="Proteomes" id="UP000692954">
    <property type="component" value="Unassembled WGS sequence"/>
</dbReference>